<dbReference type="Pfam" id="PF01966">
    <property type="entry name" value="HD"/>
    <property type="match status" value="1"/>
</dbReference>
<dbReference type="Gene3D" id="1.10.3090.10">
    <property type="entry name" value="cca-adding enzyme, domain 2"/>
    <property type="match status" value="1"/>
</dbReference>
<dbReference type="Pfam" id="PF01743">
    <property type="entry name" value="PolyA_pol"/>
    <property type="match status" value="1"/>
</dbReference>
<dbReference type="EC" id="3.1.4.-" evidence="11"/>
<dbReference type="KEGG" id="acip:CBP36_02825"/>
<dbReference type="RefSeq" id="WP_086926494.1">
    <property type="nucleotide sequence ID" value="NZ_CP021366.1"/>
</dbReference>
<dbReference type="InterPro" id="IPR043519">
    <property type="entry name" value="NT_sf"/>
</dbReference>
<keyword evidence="3 11" id="KW-0819">tRNA processing</keyword>
<feature type="binding site" evidence="11">
    <location>
        <position position="91"/>
    </location>
    <ligand>
        <name>ATP</name>
        <dbReference type="ChEBI" id="CHEBI:30616"/>
    </ligand>
</feature>
<evidence type="ECO:0000256" key="11">
    <source>
        <dbReference type="HAMAP-Rule" id="MF_01261"/>
    </source>
</evidence>
<sequence>MQIYMVGGAVRDKLLGRPVNDHDWVVVGATPEQMLALGYLPVGRDFPVFLHPDTREEYALARTERKSGRGYRGFVVESSPDVTLEEDLARRDLTINAIAVSAEPSSATGHFDPYGGERDLHDRVLRHVTDSFREDPVRILRVARFAARFTAFTVAPETMQLMREMVAHGEADHLVAERVWQELARGLMEEQPSRMFEVLRACGALAVVLPEVDRLWGVPQRAEYHPEVDTGVHLMMVLDMAARLQAPLAVRFACLTHDLGKGTTPTDMLPRHIGHEQRSAKLLKSLCERLRVPTECREIADVVAREHGNIHRSGELGAAALVRLIERCDGIRKPARFDEILLACECDARGRLGFDEAPYPQRLRLREALAAVQSVATSVIAARAAQAGVTGQKVGEMIHAARVQAVAAWPGLAPLPGA</sequence>
<dbReference type="EC" id="3.1.3.-" evidence="11"/>
<comment type="catalytic activity">
    <reaction evidence="11">
        <text>a tRNA with a 3' CCA end + 2 CTP + ATP = a tRNA with a 3' CCACCA end + 3 diphosphate</text>
        <dbReference type="Rhea" id="RHEA:76235"/>
        <dbReference type="Rhea" id="RHEA-COMP:10468"/>
        <dbReference type="Rhea" id="RHEA-COMP:18655"/>
        <dbReference type="ChEBI" id="CHEBI:30616"/>
        <dbReference type="ChEBI" id="CHEBI:33019"/>
        <dbReference type="ChEBI" id="CHEBI:37563"/>
        <dbReference type="ChEBI" id="CHEBI:83071"/>
        <dbReference type="ChEBI" id="CHEBI:195187"/>
    </reaction>
</comment>
<dbReference type="InterPro" id="IPR006674">
    <property type="entry name" value="HD_domain"/>
</dbReference>
<feature type="binding site" evidence="11">
    <location>
        <position position="144"/>
    </location>
    <ligand>
        <name>CTP</name>
        <dbReference type="ChEBI" id="CHEBI:37563"/>
    </ligand>
</feature>
<evidence type="ECO:0000256" key="3">
    <source>
        <dbReference type="ARBA" id="ARBA00022694"/>
    </source>
</evidence>
<keyword evidence="11" id="KW-0511">Multifunctional enzyme</keyword>
<evidence type="ECO:0000256" key="6">
    <source>
        <dbReference type="ARBA" id="ARBA00022741"/>
    </source>
</evidence>
<evidence type="ECO:0000256" key="9">
    <source>
        <dbReference type="ARBA" id="ARBA00022842"/>
    </source>
</evidence>
<dbReference type="InterPro" id="IPR050124">
    <property type="entry name" value="tRNA_CCA-adding_enzyme"/>
</dbReference>
<keyword evidence="1 11" id="KW-0533">Nickel</keyword>
<dbReference type="PANTHER" id="PTHR47545">
    <property type="entry name" value="MULTIFUNCTIONAL CCA PROTEIN"/>
    <property type="match status" value="1"/>
</dbReference>
<dbReference type="Proteomes" id="UP000194440">
    <property type="component" value="Chromosome"/>
</dbReference>
<dbReference type="EC" id="2.7.7.72" evidence="11"/>
<evidence type="ECO:0000256" key="1">
    <source>
        <dbReference type="ARBA" id="ARBA00022596"/>
    </source>
</evidence>
<feature type="binding site" evidence="11">
    <location>
        <position position="141"/>
    </location>
    <ligand>
        <name>CTP</name>
        <dbReference type="ChEBI" id="CHEBI:37563"/>
    </ligand>
</feature>
<name>A0A240U8T3_9BURK</name>
<dbReference type="SUPFAM" id="SSF81301">
    <property type="entry name" value="Nucleotidyltransferase"/>
    <property type="match status" value="1"/>
</dbReference>
<gene>
    <name evidence="11" type="primary">cca</name>
    <name evidence="13" type="ORF">CBP36_02825</name>
</gene>
<evidence type="ECO:0000256" key="7">
    <source>
        <dbReference type="ARBA" id="ARBA00022800"/>
    </source>
</evidence>
<dbReference type="GO" id="GO:0160016">
    <property type="term" value="F:CCACCA tRNA nucleotidyltransferase activity"/>
    <property type="evidence" value="ECO:0007669"/>
    <property type="project" value="RHEA"/>
</dbReference>
<feature type="binding site" evidence="11">
    <location>
        <position position="11"/>
    </location>
    <ligand>
        <name>CTP</name>
        <dbReference type="ChEBI" id="CHEBI:37563"/>
    </ligand>
</feature>
<dbReference type="InterPro" id="IPR012006">
    <property type="entry name" value="CCA_bact"/>
</dbReference>
<feature type="domain" description="HD" evidence="12">
    <location>
        <begin position="230"/>
        <end position="331"/>
    </location>
</feature>
<dbReference type="GO" id="GO:0004810">
    <property type="term" value="F:CCA tRNA nucleotidyltransferase activity"/>
    <property type="evidence" value="ECO:0007669"/>
    <property type="project" value="UniProtKB-UniRule"/>
</dbReference>
<accession>A0A240U8T3</accession>
<comment type="domain">
    <text evidence="11">Comprises two domains: an N-terminal domain containing the nucleotidyltransferase activity and a C-terminal HD domain associated with both phosphodiesterase and phosphatase activities.</text>
</comment>
<dbReference type="InterPro" id="IPR032828">
    <property type="entry name" value="PolyA_RNA-bd"/>
</dbReference>
<evidence type="ECO:0000313" key="14">
    <source>
        <dbReference type="Proteomes" id="UP000194440"/>
    </source>
</evidence>
<dbReference type="Pfam" id="PF12627">
    <property type="entry name" value="PolyA_pol_RNAbd"/>
    <property type="match status" value="1"/>
</dbReference>
<dbReference type="GO" id="GO:0042245">
    <property type="term" value="P:RNA repair"/>
    <property type="evidence" value="ECO:0007669"/>
    <property type="project" value="UniProtKB-KW"/>
</dbReference>
<evidence type="ECO:0000256" key="4">
    <source>
        <dbReference type="ARBA" id="ARBA00022695"/>
    </source>
</evidence>
<keyword evidence="4 11" id="KW-0548">Nucleotidyltransferase</keyword>
<dbReference type="OrthoDB" id="9805698at2"/>
<dbReference type="CDD" id="cd05398">
    <property type="entry name" value="NT_ClassII-CCAase"/>
    <property type="match status" value="1"/>
</dbReference>
<dbReference type="PROSITE" id="PS51831">
    <property type="entry name" value="HD"/>
    <property type="match status" value="1"/>
</dbReference>
<keyword evidence="9 11" id="KW-0460">Magnesium</keyword>
<comment type="cofactor">
    <cofactor evidence="11">
        <name>Mg(2+)</name>
        <dbReference type="ChEBI" id="CHEBI:18420"/>
    </cofactor>
    <text evidence="11">Magnesium is required for nucleotidyltransferase activity.</text>
</comment>
<evidence type="ECO:0000313" key="13">
    <source>
        <dbReference type="EMBL" id="ART57931.1"/>
    </source>
</evidence>
<dbReference type="AlphaFoldDB" id="A0A240U8T3"/>
<feature type="binding site" evidence="11">
    <location>
        <position position="8"/>
    </location>
    <ligand>
        <name>ATP</name>
        <dbReference type="ChEBI" id="CHEBI:30616"/>
    </ligand>
</feature>
<dbReference type="GO" id="GO:0016791">
    <property type="term" value="F:phosphatase activity"/>
    <property type="evidence" value="ECO:0007669"/>
    <property type="project" value="UniProtKB-UniRule"/>
</dbReference>
<evidence type="ECO:0000256" key="10">
    <source>
        <dbReference type="ARBA" id="ARBA00022884"/>
    </source>
</evidence>
<dbReference type="HAMAP" id="MF_01261">
    <property type="entry name" value="CCA_bact_type1"/>
    <property type="match status" value="1"/>
</dbReference>
<keyword evidence="5 11" id="KW-0479">Metal-binding</keyword>
<dbReference type="InterPro" id="IPR003607">
    <property type="entry name" value="HD/PDEase_dom"/>
</dbReference>
<dbReference type="GO" id="GO:0004112">
    <property type="term" value="F:cyclic-nucleotide phosphodiesterase activity"/>
    <property type="evidence" value="ECO:0007669"/>
    <property type="project" value="UniProtKB-UniRule"/>
</dbReference>
<dbReference type="Gene3D" id="3.30.460.10">
    <property type="entry name" value="Beta Polymerase, domain 2"/>
    <property type="match status" value="1"/>
</dbReference>
<comment type="similarity">
    <text evidence="11">Belongs to the tRNA nucleotidyltransferase/poly(A) polymerase family. Bacterial CCA-adding enzyme type 1 subfamily.</text>
</comment>
<keyword evidence="6 11" id="KW-0547">Nucleotide-binding</keyword>
<feature type="binding site" evidence="11">
    <location>
        <position position="144"/>
    </location>
    <ligand>
        <name>ATP</name>
        <dbReference type="ChEBI" id="CHEBI:30616"/>
    </ligand>
</feature>
<feature type="binding site" evidence="11">
    <location>
        <position position="21"/>
    </location>
    <ligand>
        <name>Mg(2+)</name>
        <dbReference type="ChEBI" id="CHEBI:18420"/>
    </ligand>
</feature>
<comment type="subunit">
    <text evidence="11">Monomer. Can also form homodimers and oligomers.</text>
</comment>
<keyword evidence="10 11" id="KW-0694">RNA-binding</keyword>
<dbReference type="GO" id="GO:0000049">
    <property type="term" value="F:tRNA binding"/>
    <property type="evidence" value="ECO:0007669"/>
    <property type="project" value="UniProtKB-UniRule"/>
</dbReference>
<keyword evidence="14" id="KW-1185">Reference proteome</keyword>
<feature type="binding site" evidence="11">
    <location>
        <position position="8"/>
    </location>
    <ligand>
        <name>CTP</name>
        <dbReference type="ChEBI" id="CHEBI:37563"/>
    </ligand>
</feature>
<dbReference type="GO" id="GO:0001680">
    <property type="term" value="P:tRNA 3'-terminal CCA addition"/>
    <property type="evidence" value="ECO:0007669"/>
    <property type="project" value="UniProtKB-UniRule"/>
</dbReference>
<dbReference type="CDD" id="cd00077">
    <property type="entry name" value="HDc"/>
    <property type="match status" value="1"/>
</dbReference>
<feature type="binding site" evidence="11">
    <location>
        <position position="11"/>
    </location>
    <ligand>
        <name>ATP</name>
        <dbReference type="ChEBI" id="CHEBI:30616"/>
    </ligand>
</feature>
<protein>
    <recommendedName>
        <fullName evidence="11">Multifunctional CCA protein</fullName>
    </recommendedName>
    <domain>
        <recommendedName>
            <fullName evidence="11">CCA-adding enzyme</fullName>
            <ecNumber evidence="11">2.7.7.72</ecNumber>
        </recommendedName>
        <alternativeName>
            <fullName evidence="11">CCA tRNA nucleotidyltransferase</fullName>
        </alternativeName>
        <alternativeName>
            <fullName evidence="11">tRNA CCA-pyrophosphorylase</fullName>
        </alternativeName>
        <alternativeName>
            <fullName evidence="11">tRNA adenylyl-/cytidylyl-transferase</fullName>
        </alternativeName>
        <alternativeName>
            <fullName evidence="11">tRNA nucleotidyltransferase</fullName>
        </alternativeName>
        <alternativeName>
            <fullName evidence="11">tRNA-NT</fullName>
        </alternativeName>
    </domain>
    <domain>
        <recommendedName>
            <fullName evidence="11">2'-nucleotidase</fullName>
            <ecNumber evidence="11">3.1.3.-</ecNumber>
        </recommendedName>
    </domain>
    <domain>
        <recommendedName>
            <fullName evidence="11">2',3'-cyclic phosphodiesterase</fullName>
            <ecNumber evidence="11">3.1.4.-</ecNumber>
        </recommendedName>
    </domain>
    <domain>
        <recommendedName>
            <fullName evidence="11">Phosphatase</fullName>
        </recommendedName>
    </domain>
</protein>
<keyword evidence="11" id="KW-0378">Hydrolase</keyword>
<keyword evidence="2 11" id="KW-0808">Transferase</keyword>
<dbReference type="NCBIfam" id="NF008137">
    <property type="entry name" value="PRK10885.1"/>
    <property type="match status" value="1"/>
</dbReference>
<comment type="cofactor">
    <cofactor evidence="11">
        <name>Ni(2+)</name>
        <dbReference type="ChEBI" id="CHEBI:49786"/>
    </cofactor>
    <text evidence="11">Nickel for phosphatase activity.</text>
</comment>
<evidence type="ECO:0000256" key="8">
    <source>
        <dbReference type="ARBA" id="ARBA00022840"/>
    </source>
</evidence>
<feature type="binding site" evidence="11">
    <location>
        <position position="23"/>
    </location>
    <ligand>
        <name>Mg(2+)</name>
        <dbReference type="ChEBI" id="CHEBI:18420"/>
    </ligand>
</feature>
<comment type="miscellaneous">
    <text evidence="11">A single active site specifically recognizes both ATP and CTP and is responsible for their addition.</text>
</comment>
<dbReference type="PANTHER" id="PTHR47545:SF1">
    <property type="entry name" value="MULTIFUNCTIONAL CCA PROTEIN"/>
    <property type="match status" value="1"/>
</dbReference>
<keyword evidence="8 11" id="KW-0067">ATP-binding</keyword>
<comment type="function">
    <text evidence="11">Catalyzes the addition and repair of the essential 3'-terminal CCA sequence in tRNAs without using a nucleic acid template. Adds these three nucleotides in the order of C, C, and A to the tRNA nucleotide-73, using CTP and ATP as substrates and producing inorganic pyrophosphate. tRNA 3'-terminal CCA addition is required both for tRNA processing and repair. Also involved in tRNA surveillance by mediating tandem CCA addition to generate a CCACCA at the 3' terminus of unstable tRNAs. While stable tRNAs receive only 3'-terminal CCA, unstable tRNAs are marked with CCACCA and rapidly degraded.</text>
</comment>
<evidence type="ECO:0000256" key="2">
    <source>
        <dbReference type="ARBA" id="ARBA00022679"/>
    </source>
</evidence>
<feature type="binding site" evidence="11">
    <location>
        <position position="141"/>
    </location>
    <ligand>
        <name>ATP</name>
        <dbReference type="ChEBI" id="CHEBI:30616"/>
    </ligand>
</feature>
<evidence type="ECO:0000259" key="12">
    <source>
        <dbReference type="PROSITE" id="PS51831"/>
    </source>
</evidence>
<feature type="binding site" evidence="11">
    <location>
        <position position="91"/>
    </location>
    <ligand>
        <name>CTP</name>
        <dbReference type="ChEBI" id="CHEBI:37563"/>
    </ligand>
</feature>
<comment type="catalytic activity">
    <reaction evidence="11">
        <text>a tRNA precursor + 2 CTP + ATP = a tRNA with a 3' CCA end + 3 diphosphate</text>
        <dbReference type="Rhea" id="RHEA:14433"/>
        <dbReference type="Rhea" id="RHEA-COMP:10465"/>
        <dbReference type="Rhea" id="RHEA-COMP:10468"/>
        <dbReference type="ChEBI" id="CHEBI:30616"/>
        <dbReference type="ChEBI" id="CHEBI:33019"/>
        <dbReference type="ChEBI" id="CHEBI:37563"/>
        <dbReference type="ChEBI" id="CHEBI:74896"/>
        <dbReference type="ChEBI" id="CHEBI:83071"/>
        <dbReference type="EC" id="2.7.7.72"/>
    </reaction>
</comment>
<dbReference type="GO" id="GO:0000287">
    <property type="term" value="F:magnesium ion binding"/>
    <property type="evidence" value="ECO:0007669"/>
    <property type="project" value="UniProtKB-UniRule"/>
</dbReference>
<reference evidence="13" key="1">
    <citation type="submission" date="2017-05" db="EMBL/GenBank/DDBJ databases">
        <title>Polyphasic characterization of four soil-derived phenanthrene-degrading Acidovorax strains and proposal of Acidovorax phenanthrenivorans sp. nov.</title>
        <authorList>
            <person name="Singleton D."/>
            <person name="Lee J."/>
            <person name="Dickey A.N."/>
            <person name="Stroud A."/>
            <person name="Scholl E.H."/>
            <person name="Wright F.A."/>
            <person name="Aitken M.D."/>
        </authorList>
    </citation>
    <scope>NUCLEOTIDE SEQUENCE</scope>
    <source>
        <strain evidence="13">P4</strain>
    </source>
</reference>
<dbReference type="EMBL" id="CP021366">
    <property type="protein sequence ID" value="ART57931.1"/>
    <property type="molecule type" value="Genomic_DNA"/>
</dbReference>
<proteinExistence type="inferred from homology"/>
<dbReference type="PIRSF" id="PIRSF000813">
    <property type="entry name" value="CCA_bact"/>
    <property type="match status" value="1"/>
</dbReference>
<dbReference type="SUPFAM" id="SSF81891">
    <property type="entry name" value="Poly A polymerase C-terminal region-like"/>
    <property type="match status" value="1"/>
</dbReference>
<keyword evidence="7 11" id="KW-0692">RNA repair</keyword>
<dbReference type="GO" id="GO:0005524">
    <property type="term" value="F:ATP binding"/>
    <property type="evidence" value="ECO:0007669"/>
    <property type="project" value="UniProtKB-UniRule"/>
</dbReference>
<dbReference type="InterPro" id="IPR002646">
    <property type="entry name" value="PolA_pol_head_dom"/>
</dbReference>
<organism evidence="13 14">
    <name type="scientific">Acidovorax carolinensis</name>
    <dbReference type="NCBI Taxonomy" id="553814"/>
    <lineage>
        <taxon>Bacteria</taxon>
        <taxon>Pseudomonadati</taxon>
        <taxon>Pseudomonadota</taxon>
        <taxon>Betaproteobacteria</taxon>
        <taxon>Burkholderiales</taxon>
        <taxon>Comamonadaceae</taxon>
        <taxon>Acidovorax</taxon>
    </lineage>
</organism>
<evidence type="ECO:0000256" key="5">
    <source>
        <dbReference type="ARBA" id="ARBA00022723"/>
    </source>
</evidence>